<keyword evidence="3" id="KW-0210">Decarboxylase</keyword>
<dbReference type="AlphaFoldDB" id="A0A137PEN7"/>
<dbReference type="InterPro" id="IPR021115">
    <property type="entry name" value="Pyridoxal-P_BS"/>
</dbReference>
<evidence type="ECO:0000256" key="3">
    <source>
        <dbReference type="ARBA" id="ARBA00022793"/>
    </source>
</evidence>
<dbReference type="InterPro" id="IPR002129">
    <property type="entry name" value="PyrdxlP-dep_de-COase"/>
</dbReference>
<dbReference type="InterPro" id="IPR015422">
    <property type="entry name" value="PyrdxlP-dep_Trfase_small"/>
</dbReference>
<dbReference type="Gene3D" id="1.20.1340.10">
    <property type="entry name" value="dopa decarboxylase, N-terminal domain"/>
    <property type="match status" value="1"/>
</dbReference>
<keyword evidence="9" id="KW-1185">Reference proteome</keyword>
<accession>A0A137PEN7</accession>
<protein>
    <submittedName>
        <fullName evidence="8">Aromatic-L-amino-acid decarboxylase</fullName>
    </submittedName>
</protein>
<gene>
    <name evidence="8" type="ORF">CONCODRAFT_35791</name>
</gene>
<dbReference type="GO" id="GO:0005737">
    <property type="term" value="C:cytoplasm"/>
    <property type="evidence" value="ECO:0007669"/>
    <property type="project" value="TreeGrafter"/>
</dbReference>
<dbReference type="InterPro" id="IPR015421">
    <property type="entry name" value="PyrdxlP-dep_Trfase_major"/>
</dbReference>
<proteinExistence type="inferred from homology"/>
<keyword evidence="5 7" id="KW-0456">Lyase</keyword>
<sequence length="485" mass="54532">MNHEEFRQAGYKIIDEIVDYYKACKDGKPSAQVKPGYLSNLIDKSIPDDPEPFSKIHQDLHEFIEPGLNHWQASNYFSYYPSTSSYPSMLAEMYSNMFNSQGFDWVCNPAASELEGIVMNWLGELIGLDESFLSSNGGFGCGSIQATASEGNLVSMVAARDRILKKLNCNDINGNEGADCSKLIVYASDQAHSSFIKNAKVLKLRYKLIKTDDTGAVQPSHLENQIKEDLESGLIPCYLMMCVGSTGVSAVDNILGCAAITQEYNIWSHVDAAYAGSFFMLPEFQTYQGFKDCDSILFNPHKLMLVNFDCCGLWVKDKFEIFESLAADASYYTNPATQSGSVIDYKNLQIPLGRRFRSLKLWFVMRSYGKKGLQAHMQTQLDLAKFLVQLIEKDQIFELTHPVPFSLVCFRIKPQPGESLEANNARNEWIFTKVTETKKVIISRFVFKGQTVLRVAIGNGNHSENSISQLYELLKEYALQVDSNI</sequence>
<keyword evidence="4 6" id="KW-0663">Pyridoxal phosphate</keyword>
<dbReference type="OMA" id="ERDPSHY"/>
<dbReference type="OrthoDB" id="639767at2759"/>
<evidence type="ECO:0000256" key="1">
    <source>
        <dbReference type="ARBA" id="ARBA00001933"/>
    </source>
</evidence>
<comment type="cofactor">
    <cofactor evidence="1 6 7">
        <name>pyridoxal 5'-phosphate</name>
        <dbReference type="ChEBI" id="CHEBI:597326"/>
    </cofactor>
</comment>
<dbReference type="PRINTS" id="PR00800">
    <property type="entry name" value="YHDCRBOXLASE"/>
</dbReference>
<dbReference type="PROSITE" id="PS00392">
    <property type="entry name" value="DDC_GAD_HDC_YDC"/>
    <property type="match status" value="1"/>
</dbReference>
<dbReference type="STRING" id="796925.A0A137PEN7"/>
<organism evidence="8 9">
    <name type="scientific">Conidiobolus coronatus (strain ATCC 28846 / CBS 209.66 / NRRL 28638)</name>
    <name type="common">Delacroixia coronata</name>
    <dbReference type="NCBI Taxonomy" id="796925"/>
    <lineage>
        <taxon>Eukaryota</taxon>
        <taxon>Fungi</taxon>
        <taxon>Fungi incertae sedis</taxon>
        <taxon>Zoopagomycota</taxon>
        <taxon>Entomophthoromycotina</taxon>
        <taxon>Entomophthoromycetes</taxon>
        <taxon>Entomophthorales</taxon>
        <taxon>Ancylistaceae</taxon>
        <taxon>Conidiobolus</taxon>
    </lineage>
</organism>
<name>A0A137PEN7_CONC2</name>
<evidence type="ECO:0000313" key="8">
    <source>
        <dbReference type="EMBL" id="KXN73450.1"/>
    </source>
</evidence>
<dbReference type="Gene3D" id="3.90.1150.10">
    <property type="entry name" value="Aspartate Aminotransferase, domain 1"/>
    <property type="match status" value="1"/>
</dbReference>
<feature type="modified residue" description="N6-(pyridoxal phosphate)lysine" evidence="6">
    <location>
        <position position="302"/>
    </location>
</feature>
<dbReference type="Proteomes" id="UP000070444">
    <property type="component" value="Unassembled WGS sequence"/>
</dbReference>
<evidence type="ECO:0000256" key="7">
    <source>
        <dbReference type="RuleBase" id="RU000382"/>
    </source>
</evidence>
<dbReference type="Gene3D" id="3.40.640.10">
    <property type="entry name" value="Type I PLP-dependent aspartate aminotransferase-like (Major domain)"/>
    <property type="match status" value="1"/>
</dbReference>
<evidence type="ECO:0000256" key="5">
    <source>
        <dbReference type="ARBA" id="ARBA00023239"/>
    </source>
</evidence>
<dbReference type="PANTHER" id="PTHR11999:SF70">
    <property type="entry name" value="MIP05841P"/>
    <property type="match status" value="1"/>
</dbReference>
<dbReference type="InterPro" id="IPR010977">
    <property type="entry name" value="Aromatic_deC"/>
</dbReference>
<dbReference type="GO" id="GO:0006520">
    <property type="term" value="P:amino acid metabolic process"/>
    <property type="evidence" value="ECO:0007669"/>
    <property type="project" value="InterPro"/>
</dbReference>
<evidence type="ECO:0000256" key="2">
    <source>
        <dbReference type="ARBA" id="ARBA00009533"/>
    </source>
</evidence>
<comment type="similarity">
    <text evidence="2 7">Belongs to the group II decarboxylase family.</text>
</comment>
<reference evidence="8 9" key="1">
    <citation type="journal article" date="2015" name="Genome Biol. Evol.">
        <title>Phylogenomic analyses indicate that early fungi evolved digesting cell walls of algal ancestors of land plants.</title>
        <authorList>
            <person name="Chang Y."/>
            <person name="Wang S."/>
            <person name="Sekimoto S."/>
            <person name="Aerts A.L."/>
            <person name="Choi C."/>
            <person name="Clum A."/>
            <person name="LaButti K.M."/>
            <person name="Lindquist E.A."/>
            <person name="Yee Ngan C."/>
            <person name="Ohm R.A."/>
            <person name="Salamov A.A."/>
            <person name="Grigoriev I.V."/>
            <person name="Spatafora J.W."/>
            <person name="Berbee M.L."/>
        </authorList>
    </citation>
    <scope>NUCLEOTIDE SEQUENCE [LARGE SCALE GENOMIC DNA]</scope>
    <source>
        <strain evidence="8 9">NRRL 28638</strain>
    </source>
</reference>
<evidence type="ECO:0000256" key="6">
    <source>
        <dbReference type="PIRSR" id="PIRSR602129-50"/>
    </source>
</evidence>
<dbReference type="GO" id="GO:0019752">
    <property type="term" value="P:carboxylic acid metabolic process"/>
    <property type="evidence" value="ECO:0007669"/>
    <property type="project" value="InterPro"/>
</dbReference>
<dbReference type="PANTHER" id="PTHR11999">
    <property type="entry name" value="GROUP II PYRIDOXAL-5-PHOSPHATE DECARBOXYLASE"/>
    <property type="match status" value="1"/>
</dbReference>
<dbReference type="GO" id="GO:0016831">
    <property type="term" value="F:carboxy-lyase activity"/>
    <property type="evidence" value="ECO:0007669"/>
    <property type="project" value="UniProtKB-KW"/>
</dbReference>
<evidence type="ECO:0000313" key="9">
    <source>
        <dbReference type="Proteomes" id="UP000070444"/>
    </source>
</evidence>
<evidence type="ECO:0000256" key="4">
    <source>
        <dbReference type="ARBA" id="ARBA00022898"/>
    </source>
</evidence>
<dbReference type="Pfam" id="PF00282">
    <property type="entry name" value="Pyridoxal_deC"/>
    <property type="match status" value="1"/>
</dbReference>
<dbReference type="GO" id="GO:0030170">
    <property type="term" value="F:pyridoxal phosphate binding"/>
    <property type="evidence" value="ECO:0007669"/>
    <property type="project" value="InterPro"/>
</dbReference>
<dbReference type="EMBL" id="KQ964436">
    <property type="protein sequence ID" value="KXN73450.1"/>
    <property type="molecule type" value="Genomic_DNA"/>
</dbReference>
<dbReference type="InterPro" id="IPR015424">
    <property type="entry name" value="PyrdxlP-dep_Trfase"/>
</dbReference>
<dbReference type="SUPFAM" id="SSF53383">
    <property type="entry name" value="PLP-dependent transferases"/>
    <property type="match status" value="1"/>
</dbReference>